<gene>
    <name evidence="1" type="ORF">MNBD_GAMMA01-2166</name>
</gene>
<evidence type="ECO:0000313" key="1">
    <source>
        <dbReference type="EMBL" id="VAW41514.1"/>
    </source>
</evidence>
<protein>
    <recommendedName>
        <fullName evidence="2">Peptidase C39-like domain-containing protein</fullName>
    </recommendedName>
</protein>
<reference evidence="1" key="1">
    <citation type="submission" date="2018-06" db="EMBL/GenBank/DDBJ databases">
        <authorList>
            <person name="Zhirakovskaya E."/>
        </authorList>
    </citation>
    <scope>NUCLEOTIDE SEQUENCE</scope>
</reference>
<dbReference type="AlphaFoldDB" id="A0A3B0WCZ4"/>
<dbReference type="Pfam" id="PF12385">
    <property type="entry name" value="Peptidase_C70"/>
    <property type="match status" value="1"/>
</dbReference>
<dbReference type="InterPro" id="IPR022118">
    <property type="entry name" value="Peptidase_C70_AvrRpt2"/>
</dbReference>
<dbReference type="Gene3D" id="3.90.70.10">
    <property type="entry name" value="Cysteine proteinases"/>
    <property type="match status" value="1"/>
</dbReference>
<dbReference type="EMBL" id="UOEW01000309">
    <property type="protein sequence ID" value="VAW41514.1"/>
    <property type="molecule type" value="Genomic_DNA"/>
</dbReference>
<organism evidence="1">
    <name type="scientific">hydrothermal vent metagenome</name>
    <dbReference type="NCBI Taxonomy" id="652676"/>
    <lineage>
        <taxon>unclassified sequences</taxon>
        <taxon>metagenomes</taxon>
        <taxon>ecological metagenomes</taxon>
    </lineage>
</organism>
<accession>A0A3B0WCZ4</accession>
<sequence>MSYEGMTEKQFRKIIPIREIQAYEGNCWATTLSMMLRCHGFDFSQTYVTSLFHEWRFEGVTSKQMSQLAGFFNKNWLSRKGWVMKTVSGWKQIAKYLDQFGPVQVFIGGHFVLLLGHDTEDGTVLYFDPWDGSVREVSERRFSQLLPKETVYMYKE</sequence>
<dbReference type="SUPFAM" id="SSF54001">
    <property type="entry name" value="Cysteine proteinases"/>
    <property type="match status" value="1"/>
</dbReference>
<dbReference type="InterPro" id="IPR038765">
    <property type="entry name" value="Papain-like_cys_pep_sf"/>
</dbReference>
<evidence type="ECO:0008006" key="2">
    <source>
        <dbReference type="Google" id="ProtNLM"/>
    </source>
</evidence>
<name>A0A3B0WCZ4_9ZZZZ</name>
<proteinExistence type="predicted"/>